<evidence type="ECO:0000313" key="1">
    <source>
        <dbReference type="EMBL" id="KAJ7370450.1"/>
    </source>
</evidence>
<keyword evidence="2" id="KW-1185">Reference proteome</keyword>
<reference evidence="1" key="1">
    <citation type="submission" date="2023-01" db="EMBL/GenBank/DDBJ databases">
        <title>Genome assembly of the deep-sea coral Lophelia pertusa.</title>
        <authorList>
            <person name="Herrera S."/>
            <person name="Cordes E."/>
        </authorList>
    </citation>
    <scope>NUCLEOTIDE SEQUENCE</scope>
    <source>
        <strain evidence="1">USNM1676648</strain>
        <tissue evidence="1">Polyp</tissue>
    </source>
</reference>
<protein>
    <submittedName>
        <fullName evidence="1">Uncharacterized protein</fullName>
    </submittedName>
</protein>
<accession>A0A9W9YW35</accession>
<organism evidence="1 2">
    <name type="scientific">Desmophyllum pertusum</name>
    <dbReference type="NCBI Taxonomy" id="174260"/>
    <lineage>
        <taxon>Eukaryota</taxon>
        <taxon>Metazoa</taxon>
        <taxon>Cnidaria</taxon>
        <taxon>Anthozoa</taxon>
        <taxon>Hexacorallia</taxon>
        <taxon>Scleractinia</taxon>
        <taxon>Caryophylliina</taxon>
        <taxon>Caryophylliidae</taxon>
        <taxon>Desmophyllum</taxon>
    </lineage>
</organism>
<proteinExistence type="predicted"/>
<evidence type="ECO:0000313" key="2">
    <source>
        <dbReference type="Proteomes" id="UP001163046"/>
    </source>
</evidence>
<comment type="caution">
    <text evidence="1">The sequence shown here is derived from an EMBL/GenBank/DDBJ whole genome shotgun (WGS) entry which is preliminary data.</text>
</comment>
<gene>
    <name evidence="1" type="ORF">OS493_032341</name>
</gene>
<dbReference type="Proteomes" id="UP001163046">
    <property type="component" value="Unassembled WGS sequence"/>
</dbReference>
<dbReference type="AlphaFoldDB" id="A0A9W9YW35"/>
<name>A0A9W9YW35_9CNID</name>
<sequence>MLIASTSRMSFNLQVKLQGPSVVTGTIANSCMLRACSLGIGHPVREKKRNTLCSFSLEIGHPVREKKRKGEPCSLLAVSFTVCFVAGF</sequence>
<dbReference type="EMBL" id="MU826865">
    <property type="protein sequence ID" value="KAJ7370450.1"/>
    <property type="molecule type" value="Genomic_DNA"/>
</dbReference>